<dbReference type="GO" id="GO:0016020">
    <property type="term" value="C:membrane"/>
    <property type="evidence" value="ECO:0007669"/>
    <property type="project" value="InterPro"/>
</dbReference>
<dbReference type="GO" id="GO:0016887">
    <property type="term" value="F:ATP hydrolysis activity"/>
    <property type="evidence" value="ECO:0007669"/>
    <property type="project" value="InterPro"/>
</dbReference>
<keyword evidence="4" id="KW-0547">Nucleotide-binding</keyword>
<dbReference type="InterPro" id="IPR027417">
    <property type="entry name" value="P-loop_NTPase"/>
</dbReference>
<keyword evidence="8" id="KW-1185">Reference proteome</keyword>
<dbReference type="OrthoDB" id="9778870at2"/>
<dbReference type="Gene3D" id="3.40.50.300">
    <property type="entry name" value="P-loop containing nucleotide triphosphate hydrolases"/>
    <property type="match status" value="1"/>
</dbReference>
<dbReference type="AlphaFoldDB" id="A0A556AC59"/>
<dbReference type="SMART" id="SM00382">
    <property type="entry name" value="AAA"/>
    <property type="match status" value="1"/>
</dbReference>
<dbReference type="CDD" id="cd10147">
    <property type="entry name" value="Wzt_C-like"/>
    <property type="match status" value="1"/>
</dbReference>
<keyword evidence="3" id="KW-0472">Membrane</keyword>
<dbReference type="RefSeq" id="WP_143950374.1">
    <property type="nucleotide sequence ID" value="NZ_BAABMB010000003.1"/>
</dbReference>
<dbReference type="GO" id="GO:0140359">
    <property type="term" value="F:ABC-type transporter activity"/>
    <property type="evidence" value="ECO:0007669"/>
    <property type="project" value="InterPro"/>
</dbReference>
<comment type="similarity">
    <text evidence="1">Belongs to the ABC transporter superfamily.</text>
</comment>
<accession>A0A556AC59</accession>
<proteinExistence type="inferred from homology"/>
<dbReference type="EMBL" id="VLTJ01000039">
    <property type="protein sequence ID" value="TSH90457.1"/>
    <property type="molecule type" value="Genomic_DNA"/>
</dbReference>
<dbReference type="InterPro" id="IPR015860">
    <property type="entry name" value="ABC_transpr_TagH-like"/>
</dbReference>
<evidence type="ECO:0000256" key="5">
    <source>
        <dbReference type="ARBA" id="ARBA00022840"/>
    </source>
</evidence>
<feature type="domain" description="ABC transporter" evidence="6">
    <location>
        <begin position="32"/>
        <end position="256"/>
    </location>
</feature>
<dbReference type="CDD" id="cd03220">
    <property type="entry name" value="ABC_KpsT_Wzt"/>
    <property type="match status" value="1"/>
</dbReference>
<evidence type="ECO:0000256" key="4">
    <source>
        <dbReference type="ARBA" id="ARBA00022741"/>
    </source>
</evidence>
<evidence type="ECO:0000313" key="8">
    <source>
        <dbReference type="Proteomes" id="UP000318405"/>
    </source>
</evidence>
<comment type="caution">
    <text evidence="7">The sequence shown here is derived from an EMBL/GenBank/DDBJ whole genome shotgun (WGS) entry which is preliminary data.</text>
</comment>
<dbReference type="Pfam" id="PF00005">
    <property type="entry name" value="ABC_tran"/>
    <property type="match status" value="1"/>
</dbReference>
<dbReference type="SUPFAM" id="SSF52540">
    <property type="entry name" value="P-loop containing nucleoside triphosphate hydrolases"/>
    <property type="match status" value="1"/>
</dbReference>
<dbReference type="Proteomes" id="UP000318405">
    <property type="component" value="Unassembled WGS sequence"/>
</dbReference>
<organism evidence="7 8">
    <name type="scientific">Verticiella sediminum</name>
    <dbReference type="NCBI Taxonomy" id="1247510"/>
    <lineage>
        <taxon>Bacteria</taxon>
        <taxon>Pseudomonadati</taxon>
        <taxon>Pseudomonadota</taxon>
        <taxon>Betaproteobacteria</taxon>
        <taxon>Burkholderiales</taxon>
        <taxon>Alcaligenaceae</taxon>
        <taxon>Verticiella</taxon>
    </lineage>
</organism>
<dbReference type="PROSITE" id="PS50893">
    <property type="entry name" value="ABC_TRANSPORTER_2"/>
    <property type="match status" value="1"/>
</dbReference>
<dbReference type="Gene3D" id="2.70.50.60">
    <property type="entry name" value="abc- transporter (atp binding component) like domain"/>
    <property type="match status" value="1"/>
</dbReference>
<evidence type="ECO:0000259" key="6">
    <source>
        <dbReference type="PROSITE" id="PS50893"/>
    </source>
</evidence>
<dbReference type="PANTHER" id="PTHR46743:SF2">
    <property type="entry name" value="TEICHOIC ACIDS EXPORT ATP-BINDING PROTEIN TAGH"/>
    <property type="match status" value="1"/>
</dbReference>
<protein>
    <submittedName>
        <fullName evidence="7">ABC transporter ATP-binding protein</fullName>
    </submittedName>
</protein>
<dbReference type="InterPro" id="IPR003593">
    <property type="entry name" value="AAA+_ATPase"/>
</dbReference>
<evidence type="ECO:0000256" key="3">
    <source>
        <dbReference type="ARBA" id="ARBA00022475"/>
    </source>
</evidence>
<dbReference type="PANTHER" id="PTHR46743">
    <property type="entry name" value="TEICHOIC ACIDS EXPORT ATP-BINDING PROTEIN TAGH"/>
    <property type="match status" value="1"/>
</dbReference>
<dbReference type="Pfam" id="PF14524">
    <property type="entry name" value="Wzt_C"/>
    <property type="match status" value="1"/>
</dbReference>
<dbReference type="GO" id="GO:0005524">
    <property type="term" value="F:ATP binding"/>
    <property type="evidence" value="ECO:0007669"/>
    <property type="project" value="UniProtKB-KW"/>
</dbReference>
<dbReference type="InterPro" id="IPR050683">
    <property type="entry name" value="Bact_Polysacc_Export_ATP-bd"/>
</dbReference>
<dbReference type="InterPro" id="IPR029439">
    <property type="entry name" value="Wzt_C"/>
</dbReference>
<keyword evidence="2" id="KW-0813">Transport</keyword>
<keyword evidence="5 7" id="KW-0067">ATP-binding</keyword>
<sequence length="452" mass="49827">MSSDVVIRVERLSKCYQIYDQPRDRLKQFVLPRLQRTLGRRPGSYYREFWALQDVSFEVRKGEAVGIVGRNGSGKSTLLQMICGTLNPTAGDVHIQGRVAALLELGSGFNPEFTGRENVYLNATLLGLSREEIDARFEDIAAFANIGSFIEQPVKTYSSGMYVRLAFAVIAHVDADILVIDEALAVGDVFFQQKCMRFLQRFQQRGGSLLLVTHDTAAVLGMCEKALLLSPMGQRAPIYGQAEEVCRIYLEDLYRDPGRVAAGAGEDAAADEPAPRGTVFEAAPEPPASYAVSPFNAQARSFGEGKASIVDAGLFDLDGRRLSAAQAEQRVALKIRVQVHRRVVYPAFGFMLKNRHGEFLFTEGTDAAFRAQGLAFEPGQVAVASFEFDMPQLIQGVYTVNVAFAEGLGHEHQQQHWLHDALVLEVLRSRLVHGYCGVARLTSRIELVGEHG</sequence>
<dbReference type="InterPro" id="IPR003439">
    <property type="entry name" value="ABC_transporter-like_ATP-bd"/>
</dbReference>
<name>A0A556AC59_9BURK</name>
<gene>
    <name evidence="7" type="ORF">FOZ76_21815</name>
</gene>
<keyword evidence="3" id="KW-1003">Cell membrane</keyword>
<evidence type="ECO:0000256" key="1">
    <source>
        <dbReference type="ARBA" id="ARBA00005417"/>
    </source>
</evidence>
<reference evidence="7 8" key="1">
    <citation type="submission" date="2019-07" db="EMBL/GenBank/DDBJ databases">
        <title>Qingshengfaniella alkalisoli gen. nov., sp. nov., isolated from saline soil.</title>
        <authorList>
            <person name="Xu L."/>
            <person name="Huang X.-X."/>
            <person name="Sun J.-Q."/>
        </authorList>
    </citation>
    <scope>NUCLEOTIDE SEQUENCE [LARGE SCALE GENOMIC DNA]</scope>
    <source>
        <strain evidence="7 8">DSM 27279</strain>
    </source>
</reference>
<evidence type="ECO:0000313" key="7">
    <source>
        <dbReference type="EMBL" id="TSH90457.1"/>
    </source>
</evidence>
<evidence type="ECO:0000256" key="2">
    <source>
        <dbReference type="ARBA" id="ARBA00022448"/>
    </source>
</evidence>